<reference evidence="3" key="1">
    <citation type="submission" date="2020-09" db="EMBL/GenBank/DDBJ databases">
        <title>A novel bacterium of genus Paenibacillus, isolated from South China Sea.</title>
        <authorList>
            <person name="Huang H."/>
            <person name="Mo K."/>
            <person name="Hu Y."/>
        </authorList>
    </citation>
    <scope>NUCLEOTIDE SEQUENCE</scope>
    <source>
        <strain evidence="3">IB182363</strain>
    </source>
</reference>
<gene>
    <name evidence="3" type="ORF">IDH45_20660</name>
</gene>
<dbReference type="Pfam" id="PF22725">
    <property type="entry name" value="GFO_IDH_MocA_C3"/>
    <property type="match status" value="1"/>
</dbReference>
<dbReference type="InterPro" id="IPR055170">
    <property type="entry name" value="GFO_IDH_MocA-like_dom"/>
</dbReference>
<proteinExistence type="predicted"/>
<protein>
    <submittedName>
        <fullName evidence="3">Gfo/Idh/MocA family oxidoreductase</fullName>
    </submittedName>
</protein>
<keyword evidence="4" id="KW-1185">Reference proteome</keyword>
<feature type="domain" description="Gfo/Idh/MocA-like oxidoreductase N-terminal" evidence="1">
    <location>
        <begin position="4"/>
        <end position="121"/>
    </location>
</feature>
<evidence type="ECO:0000313" key="4">
    <source>
        <dbReference type="Proteomes" id="UP000639396"/>
    </source>
</evidence>
<dbReference type="PANTHER" id="PTHR43249:SF1">
    <property type="entry name" value="D-GLUCOSIDE 3-DEHYDROGENASE"/>
    <property type="match status" value="1"/>
</dbReference>
<evidence type="ECO:0000259" key="2">
    <source>
        <dbReference type="Pfam" id="PF22725"/>
    </source>
</evidence>
<dbReference type="InterPro" id="IPR052515">
    <property type="entry name" value="Gfo/Idh/MocA_Oxidoreductase"/>
</dbReference>
<name>A0A927CCR7_9BACL</name>
<dbReference type="AlphaFoldDB" id="A0A927CCR7"/>
<dbReference type="Gene3D" id="3.40.50.720">
    <property type="entry name" value="NAD(P)-binding Rossmann-like Domain"/>
    <property type="match status" value="1"/>
</dbReference>
<dbReference type="Proteomes" id="UP000639396">
    <property type="component" value="Unassembled WGS sequence"/>
</dbReference>
<sequence length="322" mass="35202">MNKVRVGFIGVGGMAEGHIQTLQSIEQAELTCVYDVNAERANQVGARYGAKVYDSADALLDSGLLDALFLCTPPFARGDLEERAAARGIHLFAEKPVDLSVEAARRKSKAIRESGIIHSSGYCLRYMDTVQKAKSYLAGKPVHMVMAYRIGSLPAATWWHRIDKPGGQLVEQGTHQVDLIRYIVGEFREMNAMGTQRLIRTIRPDATIPDVGVVSFDMESGAIGSIATSCISNRMGRGDVEVFGTDFYLSINGYSLKIVDENGAVEEKSQMNVVLEQDRAFVEAIRTGRQSLVLCGYDDAIETLRVTVAANESMESGRTVVV</sequence>
<dbReference type="Pfam" id="PF01408">
    <property type="entry name" value="GFO_IDH_MocA"/>
    <property type="match status" value="1"/>
</dbReference>
<evidence type="ECO:0000259" key="1">
    <source>
        <dbReference type="Pfam" id="PF01408"/>
    </source>
</evidence>
<dbReference type="EMBL" id="JACXJA010000029">
    <property type="protein sequence ID" value="MBD2864402.1"/>
    <property type="molecule type" value="Genomic_DNA"/>
</dbReference>
<comment type="caution">
    <text evidence="3">The sequence shown here is derived from an EMBL/GenBank/DDBJ whole genome shotgun (WGS) entry which is preliminary data.</text>
</comment>
<feature type="domain" description="GFO/IDH/MocA-like oxidoreductase" evidence="2">
    <location>
        <begin position="138"/>
        <end position="246"/>
    </location>
</feature>
<dbReference type="InterPro" id="IPR036291">
    <property type="entry name" value="NAD(P)-bd_dom_sf"/>
</dbReference>
<dbReference type="Gene3D" id="3.30.360.10">
    <property type="entry name" value="Dihydrodipicolinate Reductase, domain 2"/>
    <property type="match status" value="1"/>
</dbReference>
<dbReference type="SUPFAM" id="SSF55347">
    <property type="entry name" value="Glyceraldehyde-3-phosphate dehydrogenase-like, C-terminal domain"/>
    <property type="match status" value="1"/>
</dbReference>
<organism evidence="3 4">
    <name type="scientific">Paenibacillus oceani</name>
    <dbReference type="NCBI Taxonomy" id="2772510"/>
    <lineage>
        <taxon>Bacteria</taxon>
        <taxon>Bacillati</taxon>
        <taxon>Bacillota</taxon>
        <taxon>Bacilli</taxon>
        <taxon>Bacillales</taxon>
        <taxon>Paenibacillaceae</taxon>
        <taxon>Paenibacillus</taxon>
    </lineage>
</organism>
<dbReference type="SUPFAM" id="SSF51735">
    <property type="entry name" value="NAD(P)-binding Rossmann-fold domains"/>
    <property type="match status" value="1"/>
</dbReference>
<accession>A0A927CCR7</accession>
<dbReference type="InterPro" id="IPR000683">
    <property type="entry name" value="Gfo/Idh/MocA-like_OxRdtase_N"/>
</dbReference>
<dbReference type="RefSeq" id="WP_190930031.1">
    <property type="nucleotide sequence ID" value="NZ_JACXJA010000029.1"/>
</dbReference>
<dbReference type="PANTHER" id="PTHR43249">
    <property type="entry name" value="UDP-N-ACETYL-2-AMINO-2-DEOXY-D-GLUCURONATE OXIDASE"/>
    <property type="match status" value="1"/>
</dbReference>
<dbReference type="GO" id="GO:0000166">
    <property type="term" value="F:nucleotide binding"/>
    <property type="evidence" value="ECO:0007669"/>
    <property type="project" value="InterPro"/>
</dbReference>
<evidence type="ECO:0000313" key="3">
    <source>
        <dbReference type="EMBL" id="MBD2864402.1"/>
    </source>
</evidence>